<reference evidence="3 4" key="1">
    <citation type="journal article" date="2018" name="Genome Announc.">
        <title>Draft Genome Sequence of "Candidatus Phycosocius bacilliformis," an Alphaproteobacterial Ectosymbiont of the Hydrocarbon-Producing Green Alga Botryococcus braunii.</title>
        <authorList>
            <person name="Tanabe Y."/>
            <person name="Yamaguchi H."/>
            <person name="Watanabe M.M."/>
        </authorList>
    </citation>
    <scope>NUCLEOTIDE SEQUENCE [LARGE SCALE GENOMIC DNA]</scope>
    <source>
        <strain evidence="3 4">BOTRYCO-2</strain>
    </source>
</reference>
<dbReference type="SUPFAM" id="SSF53474">
    <property type="entry name" value="alpha/beta-Hydrolases"/>
    <property type="match status" value="1"/>
</dbReference>
<feature type="transmembrane region" description="Helical" evidence="2">
    <location>
        <begin position="7"/>
        <end position="27"/>
    </location>
</feature>
<sequence length="366" mass="40127">MKPNWRRWIFGAIIGVNMLIGLTAYLMRDNLFRELIQPAVPFQVDEPPPLPDYSDAAAWALRPQESSPDQGKADVFIVHPTTAWSGSTGWNMDIADNVARTRLETIALPNHAEPFAGAGPLWVPRYRQAVLFALLSQRDDSREALNLAYEDVERAFEAFRAARDPKRPFVLVGLGQGGLHVMRLLQQKGDLGPMLAATYLIDQPVPESLYEGPQAVPGFPRPCQTAQQTRCLISFTSLDGGDRRGEHILTQRSTIWTQARGYHAIEGAPIACINPLTGSQAQTHAGPGTNRGSAAASGLERGTEPALLPGETGAICRNGLLWVEVNRPAALSRARFELGTFYKITGYNLFYAALANDVETRLANLK</sequence>
<keyword evidence="2" id="KW-1133">Transmembrane helix</keyword>
<protein>
    <recommendedName>
        <fullName evidence="5">DUF3089 domain-containing protein</fullName>
    </recommendedName>
</protein>
<evidence type="ECO:0008006" key="5">
    <source>
        <dbReference type="Google" id="ProtNLM"/>
    </source>
</evidence>
<gene>
    <name evidence="3" type="ORF">PbB2_02007</name>
</gene>
<proteinExistence type="predicted"/>
<comment type="caution">
    <text evidence="3">The sequence shown here is derived from an EMBL/GenBank/DDBJ whole genome shotgun (WGS) entry which is preliminary data.</text>
</comment>
<accession>A0A2P2EB77</accession>
<name>A0A2P2EB77_9PROT</name>
<dbReference type="InterPro" id="IPR021440">
    <property type="entry name" value="DUF3089"/>
</dbReference>
<evidence type="ECO:0000313" key="3">
    <source>
        <dbReference type="EMBL" id="GBF58327.1"/>
    </source>
</evidence>
<dbReference type="InterPro" id="IPR029058">
    <property type="entry name" value="AB_hydrolase_fold"/>
</dbReference>
<evidence type="ECO:0000313" key="4">
    <source>
        <dbReference type="Proteomes" id="UP000245086"/>
    </source>
</evidence>
<dbReference type="AlphaFoldDB" id="A0A2P2EB77"/>
<dbReference type="RefSeq" id="WP_108985200.1">
    <property type="nucleotide sequence ID" value="NZ_BFBR01000006.1"/>
</dbReference>
<evidence type="ECO:0000256" key="1">
    <source>
        <dbReference type="SAM" id="MobiDB-lite"/>
    </source>
</evidence>
<evidence type="ECO:0000256" key="2">
    <source>
        <dbReference type="SAM" id="Phobius"/>
    </source>
</evidence>
<dbReference type="Pfam" id="PF11288">
    <property type="entry name" value="DUF3089"/>
    <property type="match status" value="1"/>
</dbReference>
<dbReference type="EMBL" id="BFBR01000006">
    <property type="protein sequence ID" value="GBF58327.1"/>
    <property type="molecule type" value="Genomic_DNA"/>
</dbReference>
<keyword evidence="4" id="KW-1185">Reference proteome</keyword>
<organism evidence="3 4">
    <name type="scientific">Candidatus Phycosocius bacilliformis</name>
    <dbReference type="NCBI Taxonomy" id="1445552"/>
    <lineage>
        <taxon>Bacteria</taxon>
        <taxon>Pseudomonadati</taxon>
        <taxon>Pseudomonadota</taxon>
        <taxon>Alphaproteobacteria</taxon>
        <taxon>Caulobacterales</taxon>
        <taxon>Caulobacterales incertae sedis</taxon>
        <taxon>Candidatus Phycosocius</taxon>
    </lineage>
</organism>
<dbReference type="Proteomes" id="UP000245086">
    <property type="component" value="Unassembled WGS sequence"/>
</dbReference>
<keyword evidence="2" id="KW-0812">Transmembrane</keyword>
<dbReference type="OrthoDB" id="9794645at2"/>
<keyword evidence="2" id="KW-0472">Membrane</keyword>
<feature type="region of interest" description="Disordered" evidence="1">
    <location>
        <begin position="281"/>
        <end position="305"/>
    </location>
</feature>